<organism evidence="2 3">
    <name type="scientific">Sclerotinia nivalis</name>
    <dbReference type="NCBI Taxonomy" id="352851"/>
    <lineage>
        <taxon>Eukaryota</taxon>
        <taxon>Fungi</taxon>
        <taxon>Dikarya</taxon>
        <taxon>Ascomycota</taxon>
        <taxon>Pezizomycotina</taxon>
        <taxon>Leotiomycetes</taxon>
        <taxon>Helotiales</taxon>
        <taxon>Sclerotiniaceae</taxon>
        <taxon>Sclerotinia</taxon>
    </lineage>
</organism>
<name>A0A9X0AKF4_9HELO</name>
<dbReference type="OrthoDB" id="194358at2759"/>
<gene>
    <name evidence="2" type="ORF">OCU04_006775</name>
</gene>
<reference evidence="2" key="1">
    <citation type="submission" date="2022-11" db="EMBL/GenBank/DDBJ databases">
        <title>Genome Resource of Sclerotinia nivalis Strain SnTB1, a Plant Pathogen Isolated from American Ginseng.</title>
        <authorList>
            <person name="Fan S."/>
        </authorList>
    </citation>
    <scope>NUCLEOTIDE SEQUENCE</scope>
    <source>
        <strain evidence="2">SnTB1</strain>
    </source>
</reference>
<keyword evidence="3" id="KW-1185">Reference proteome</keyword>
<feature type="region of interest" description="Disordered" evidence="1">
    <location>
        <begin position="26"/>
        <end position="52"/>
    </location>
</feature>
<evidence type="ECO:0000256" key="1">
    <source>
        <dbReference type="SAM" id="MobiDB-lite"/>
    </source>
</evidence>
<dbReference type="EMBL" id="JAPEIS010000007">
    <property type="protein sequence ID" value="KAJ8064436.1"/>
    <property type="molecule type" value="Genomic_DNA"/>
</dbReference>
<protein>
    <submittedName>
        <fullName evidence="2">Uncharacterized protein</fullName>
    </submittedName>
</protein>
<feature type="region of interest" description="Disordered" evidence="1">
    <location>
        <begin position="81"/>
        <end position="111"/>
    </location>
</feature>
<feature type="compositionally biased region" description="Polar residues" evidence="1">
    <location>
        <begin position="83"/>
        <end position="100"/>
    </location>
</feature>
<proteinExistence type="predicted"/>
<dbReference type="Proteomes" id="UP001152300">
    <property type="component" value="Unassembled WGS sequence"/>
</dbReference>
<evidence type="ECO:0000313" key="3">
    <source>
        <dbReference type="Proteomes" id="UP001152300"/>
    </source>
</evidence>
<comment type="caution">
    <text evidence="2">The sequence shown here is derived from an EMBL/GenBank/DDBJ whole genome shotgun (WGS) entry which is preliminary data.</text>
</comment>
<evidence type="ECO:0000313" key="2">
    <source>
        <dbReference type="EMBL" id="KAJ8064436.1"/>
    </source>
</evidence>
<sequence>MAPFFSSQISCNRDTHSASTISFRTSSPDTMAHISPMPSPSPSAQQMYESKRSSNLTVPSYFASTTTPQSLSTLDIDLLSTTPRSRQPSHASQMSMQSNAKPIKQAPSRSASITEPCVVCSSTSTKTYTCIQCNNYWSKERPHRPGAVGFDGRPHEKTDKKVVDRLRKILEPKRSPQEQQQQHKIDEGTTWFGTARDSANLPIFQDYGRYAKIMAQSRLNGHKVRYPQLVSFVGQTGAGKNTLVKMFDRSPRRRIRE</sequence>
<dbReference type="AlphaFoldDB" id="A0A9X0AKF4"/>
<accession>A0A9X0AKF4</accession>